<organism evidence="1 2">
    <name type="scientific">Candidatus Borkfalkia faecavium</name>
    <dbReference type="NCBI Taxonomy" id="2838508"/>
    <lineage>
        <taxon>Bacteria</taxon>
        <taxon>Bacillati</taxon>
        <taxon>Bacillota</taxon>
        <taxon>Clostridia</taxon>
        <taxon>Christensenellales</taxon>
        <taxon>Christensenellaceae</taxon>
        <taxon>Candidatus Borkfalkia</taxon>
    </lineage>
</organism>
<reference evidence="1" key="1">
    <citation type="journal article" date="2021" name="PeerJ">
        <title>Extensive microbial diversity within the chicken gut microbiome revealed by metagenomics and culture.</title>
        <authorList>
            <person name="Gilroy R."/>
            <person name="Ravi A."/>
            <person name="Getino M."/>
            <person name="Pursley I."/>
            <person name="Horton D.L."/>
            <person name="Alikhan N.F."/>
            <person name="Baker D."/>
            <person name="Gharbi K."/>
            <person name="Hall N."/>
            <person name="Watson M."/>
            <person name="Adriaenssens E.M."/>
            <person name="Foster-Nyarko E."/>
            <person name="Jarju S."/>
            <person name="Secka A."/>
            <person name="Antonio M."/>
            <person name="Oren A."/>
            <person name="Chaudhuri R.R."/>
            <person name="La Ragione R."/>
            <person name="Hildebrand F."/>
            <person name="Pallen M.J."/>
        </authorList>
    </citation>
    <scope>NUCLEOTIDE SEQUENCE</scope>
    <source>
        <strain evidence="1">2189</strain>
    </source>
</reference>
<dbReference type="AlphaFoldDB" id="A0A9D1W0B8"/>
<evidence type="ECO:0000313" key="2">
    <source>
        <dbReference type="Proteomes" id="UP000886847"/>
    </source>
</evidence>
<dbReference type="Proteomes" id="UP000886847">
    <property type="component" value="Unassembled WGS sequence"/>
</dbReference>
<evidence type="ECO:0000313" key="1">
    <source>
        <dbReference type="EMBL" id="HIX50074.1"/>
    </source>
</evidence>
<dbReference type="Pfam" id="PF14276">
    <property type="entry name" value="DUF4363"/>
    <property type="match status" value="1"/>
</dbReference>
<sequence>MVKTFVSMLLSLALLVSAALFEHFYIGGTFEKFDAALVALECKVREEVASREDAEAVRALWLADKKDLHAVIPHNDIAQVDYWLGEAVSCIETRAYTDALAKLEVLQTICRQIPMTYKITFENVF</sequence>
<gene>
    <name evidence="1" type="ORF">H9851_02210</name>
</gene>
<reference evidence="1" key="2">
    <citation type="submission" date="2021-04" db="EMBL/GenBank/DDBJ databases">
        <authorList>
            <person name="Gilroy R."/>
        </authorList>
    </citation>
    <scope>NUCLEOTIDE SEQUENCE</scope>
    <source>
        <strain evidence="1">2189</strain>
    </source>
</reference>
<proteinExistence type="predicted"/>
<protein>
    <submittedName>
        <fullName evidence="1">DUF4363 family protein</fullName>
    </submittedName>
</protein>
<dbReference type="InterPro" id="IPR025373">
    <property type="entry name" value="DUF4363"/>
</dbReference>
<name>A0A9D1W0B8_9FIRM</name>
<comment type="caution">
    <text evidence="1">The sequence shown here is derived from an EMBL/GenBank/DDBJ whole genome shotgun (WGS) entry which is preliminary data.</text>
</comment>
<accession>A0A9D1W0B8</accession>
<dbReference type="EMBL" id="DXEW01000008">
    <property type="protein sequence ID" value="HIX50074.1"/>
    <property type="molecule type" value="Genomic_DNA"/>
</dbReference>